<evidence type="ECO:0000313" key="2">
    <source>
        <dbReference type="Proteomes" id="UP000031727"/>
    </source>
</evidence>
<name>A0A0B5A1Q6_9CAUD</name>
<reference evidence="1 2" key="1">
    <citation type="submission" date="2014-11" db="EMBL/GenBank/DDBJ databases">
        <title>Characterization and genome comparisons of three Achromobacter phages of the Siphoviridae family.</title>
        <authorList>
            <person name="Dreiseikelmann B."/>
            <person name="Bunk B."/>
            <person name="Rohde M."/>
            <person name="Wittmann J."/>
        </authorList>
    </citation>
    <scope>NUCLEOTIDE SEQUENCE [LARGE SCALE GENOMIC DNA]</scope>
</reference>
<proteinExistence type="predicted"/>
<sequence>MDYKILLEKYVRHVLESESSTFLPPERFFMSDVVFTDEETKELNAIDERVKSRYA</sequence>
<dbReference type="RefSeq" id="YP_009196232.1">
    <property type="nucleotide sequence ID" value="NC_028768.1"/>
</dbReference>
<evidence type="ECO:0000313" key="1">
    <source>
        <dbReference type="EMBL" id="AJD82813.1"/>
    </source>
</evidence>
<dbReference type="EMBL" id="KP202969">
    <property type="protein sequence ID" value="AJD82813.1"/>
    <property type="molecule type" value="Genomic_DNA"/>
</dbReference>
<keyword evidence="2" id="KW-1185">Reference proteome</keyword>
<gene>
    <name evidence="1" type="ORF">JWX_00047</name>
</gene>
<protein>
    <submittedName>
        <fullName evidence="1">Uncharacterized protein</fullName>
    </submittedName>
</protein>
<dbReference type="Proteomes" id="UP000031727">
    <property type="component" value="Segment"/>
</dbReference>
<dbReference type="KEGG" id="vg:26623456"/>
<dbReference type="GeneID" id="26623456"/>
<accession>A0A0B5A1Q6</accession>
<organism evidence="1 2">
    <name type="scientific">Achromobacter phage JWX</name>
    <dbReference type="NCBI Taxonomy" id="1589746"/>
    <lineage>
        <taxon>Viruses</taxon>
        <taxon>Duplodnaviria</taxon>
        <taxon>Heunggongvirae</taxon>
        <taxon>Uroviricota</taxon>
        <taxon>Caudoviricetes</taxon>
        <taxon>Steinhofvirus</taxon>
        <taxon>Steinhofvirus JWX</taxon>
    </lineage>
</organism>